<dbReference type="AlphaFoldDB" id="A0A4Y2GS21"/>
<evidence type="ECO:0000313" key="1">
    <source>
        <dbReference type="EMBL" id="GBM54944.1"/>
    </source>
</evidence>
<dbReference type="EMBL" id="BGPR01001478">
    <property type="protein sequence ID" value="GBM54944.1"/>
    <property type="molecule type" value="Genomic_DNA"/>
</dbReference>
<dbReference type="Proteomes" id="UP000499080">
    <property type="component" value="Unassembled WGS sequence"/>
</dbReference>
<organism evidence="1 2">
    <name type="scientific">Araneus ventricosus</name>
    <name type="common">Orbweaver spider</name>
    <name type="synonym">Epeira ventricosa</name>
    <dbReference type="NCBI Taxonomy" id="182803"/>
    <lineage>
        <taxon>Eukaryota</taxon>
        <taxon>Metazoa</taxon>
        <taxon>Ecdysozoa</taxon>
        <taxon>Arthropoda</taxon>
        <taxon>Chelicerata</taxon>
        <taxon>Arachnida</taxon>
        <taxon>Araneae</taxon>
        <taxon>Araneomorphae</taxon>
        <taxon>Entelegynae</taxon>
        <taxon>Araneoidea</taxon>
        <taxon>Araneidae</taxon>
        <taxon>Araneus</taxon>
    </lineage>
</organism>
<sequence>MWPSNGLLNVNVEVRKMDSNFLSTFKENPNIDQLYWVLMSLFWRCKRFLQNVLKTIDFKTFRDWSSLSVDVMCLGKASKKLFHNAESLKSDQSSQPASCRNPLIVSQDQDLCILALMR</sequence>
<keyword evidence="2" id="KW-1185">Reference proteome</keyword>
<evidence type="ECO:0000313" key="2">
    <source>
        <dbReference type="Proteomes" id="UP000499080"/>
    </source>
</evidence>
<gene>
    <name evidence="1" type="ORF">AVEN_77844_1</name>
</gene>
<comment type="caution">
    <text evidence="1">The sequence shown here is derived from an EMBL/GenBank/DDBJ whole genome shotgun (WGS) entry which is preliminary data.</text>
</comment>
<name>A0A4Y2GS21_ARAVE</name>
<reference evidence="1 2" key="1">
    <citation type="journal article" date="2019" name="Sci. Rep.">
        <title>Orb-weaving spider Araneus ventricosus genome elucidates the spidroin gene catalogue.</title>
        <authorList>
            <person name="Kono N."/>
            <person name="Nakamura H."/>
            <person name="Ohtoshi R."/>
            <person name="Moran D.A.P."/>
            <person name="Shinohara A."/>
            <person name="Yoshida Y."/>
            <person name="Fujiwara M."/>
            <person name="Mori M."/>
            <person name="Tomita M."/>
            <person name="Arakawa K."/>
        </authorList>
    </citation>
    <scope>NUCLEOTIDE SEQUENCE [LARGE SCALE GENOMIC DNA]</scope>
</reference>
<proteinExistence type="predicted"/>
<accession>A0A4Y2GS21</accession>
<protein>
    <submittedName>
        <fullName evidence="1">Uncharacterized protein</fullName>
    </submittedName>
</protein>